<dbReference type="Gene3D" id="1.20.900.10">
    <property type="entry name" value="Dbl homology (DH) domain"/>
    <property type="match status" value="1"/>
</dbReference>
<keyword evidence="4" id="KW-0479">Metal-binding</keyword>
<feature type="compositionally biased region" description="Pro residues" evidence="9">
    <location>
        <begin position="362"/>
        <end position="372"/>
    </location>
</feature>
<dbReference type="InterPro" id="IPR011011">
    <property type="entry name" value="Znf_FYVE_PHD"/>
</dbReference>
<reference evidence="14" key="2">
    <citation type="submission" date="2025-08" db="UniProtKB">
        <authorList>
            <consortium name="RefSeq"/>
        </authorList>
    </citation>
    <scope>IDENTIFICATION</scope>
    <source>
        <strain evidence="14">S238N-H82</strain>
        <tissue evidence="14">Testes</tissue>
    </source>
</reference>
<feature type="compositionally biased region" description="Pro residues" evidence="9">
    <location>
        <begin position="917"/>
        <end position="928"/>
    </location>
</feature>
<accession>A0A9J7MSK2</accession>
<evidence type="ECO:0000256" key="7">
    <source>
        <dbReference type="ARBA" id="ARBA00023212"/>
    </source>
</evidence>
<dbReference type="OMA" id="DHEYHEP"/>
<feature type="compositionally biased region" description="Basic and acidic residues" evidence="9">
    <location>
        <begin position="454"/>
        <end position="466"/>
    </location>
</feature>
<evidence type="ECO:0000256" key="6">
    <source>
        <dbReference type="ARBA" id="ARBA00022833"/>
    </source>
</evidence>
<feature type="compositionally biased region" description="Polar residues" evidence="9">
    <location>
        <begin position="91"/>
        <end position="114"/>
    </location>
</feature>
<evidence type="ECO:0000259" key="11">
    <source>
        <dbReference type="PROSITE" id="PS50010"/>
    </source>
</evidence>
<feature type="compositionally biased region" description="Polar residues" evidence="9">
    <location>
        <begin position="155"/>
        <end position="183"/>
    </location>
</feature>
<dbReference type="SMART" id="SM00064">
    <property type="entry name" value="FYVE"/>
    <property type="match status" value="1"/>
</dbReference>
<feature type="region of interest" description="Disordered" evidence="9">
    <location>
        <begin position="1"/>
        <end position="193"/>
    </location>
</feature>
<dbReference type="GO" id="GO:0005856">
    <property type="term" value="C:cytoskeleton"/>
    <property type="evidence" value="ECO:0007669"/>
    <property type="project" value="UniProtKB-SubCell"/>
</dbReference>
<feature type="compositionally biased region" description="Basic and acidic residues" evidence="9">
    <location>
        <begin position="629"/>
        <end position="642"/>
    </location>
</feature>
<feature type="domain" description="FYVE-type" evidence="12">
    <location>
        <begin position="1648"/>
        <end position="1707"/>
    </location>
</feature>
<dbReference type="GO" id="GO:0005737">
    <property type="term" value="C:cytoplasm"/>
    <property type="evidence" value="ECO:0000318"/>
    <property type="project" value="GO_Central"/>
</dbReference>
<dbReference type="Proteomes" id="UP000001554">
    <property type="component" value="Chromosome 5"/>
</dbReference>
<dbReference type="SMART" id="SM00325">
    <property type="entry name" value="RhoGEF"/>
    <property type="match status" value="1"/>
</dbReference>
<reference evidence="13" key="1">
    <citation type="journal article" date="2020" name="Nat. Ecol. Evol.">
        <title>Deeply conserved synteny resolves early events in vertebrate evolution.</title>
        <authorList>
            <person name="Simakov O."/>
            <person name="Marletaz F."/>
            <person name="Yue J.X."/>
            <person name="O'Connell B."/>
            <person name="Jenkins J."/>
            <person name="Brandt A."/>
            <person name="Calef R."/>
            <person name="Tung C.H."/>
            <person name="Huang T.K."/>
            <person name="Schmutz J."/>
            <person name="Satoh N."/>
            <person name="Yu J.K."/>
            <person name="Putnam N.H."/>
            <person name="Green R.E."/>
            <person name="Rokhsar D.S."/>
        </authorList>
    </citation>
    <scope>NUCLEOTIDE SEQUENCE [LARGE SCALE GENOMIC DNA]</scope>
    <source>
        <strain evidence="13">S238N-H82</strain>
    </source>
</reference>
<dbReference type="OrthoDB" id="245697at2759"/>
<dbReference type="PROSITE" id="PS50010">
    <property type="entry name" value="DH_2"/>
    <property type="match status" value="1"/>
</dbReference>
<feature type="region of interest" description="Disordered" evidence="9">
    <location>
        <begin position="509"/>
        <end position="1292"/>
    </location>
</feature>
<feature type="compositionally biased region" description="Basic and acidic residues" evidence="9">
    <location>
        <begin position="521"/>
        <end position="532"/>
    </location>
</feature>
<dbReference type="SUPFAM" id="SSF57903">
    <property type="entry name" value="FYVE/PHD zinc finger"/>
    <property type="match status" value="1"/>
</dbReference>
<gene>
    <name evidence="14" type="primary">LOC118416332</name>
</gene>
<feature type="compositionally biased region" description="Pro residues" evidence="9">
    <location>
        <begin position="8"/>
        <end position="19"/>
    </location>
</feature>
<feature type="domain" description="PH" evidence="10">
    <location>
        <begin position="1773"/>
        <end position="1871"/>
    </location>
</feature>
<organism evidence="13 14">
    <name type="scientific">Branchiostoma floridae</name>
    <name type="common">Florida lancelet</name>
    <name type="synonym">Amphioxus</name>
    <dbReference type="NCBI Taxonomy" id="7739"/>
    <lineage>
        <taxon>Eukaryota</taxon>
        <taxon>Metazoa</taxon>
        <taxon>Chordata</taxon>
        <taxon>Cephalochordata</taxon>
        <taxon>Leptocardii</taxon>
        <taxon>Amphioxiformes</taxon>
        <taxon>Branchiostomatidae</taxon>
        <taxon>Branchiostoma</taxon>
    </lineage>
</organism>
<keyword evidence="3" id="KW-0344">Guanine-nucleotide releasing factor</keyword>
<evidence type="ECO:0000256" key="2">
    <source>
        <dbReference type="ARBA" id="ARBA00022490"/>
    </source>
</evidence>
<feature type="compositionally biased region" description="Basic and acidic residues" evidence="9">
    <location>
        <begin position="116"/>
        <end position="128"/>
    </location>
</feature>
<dbReference type="InterPro" id="IPR035899">
    <property type="entry name" value="DBL_dom_sf"/>
</dbReference>
<feature type="compositionally biased region" description="Basic and acidic residues" evidence="9">
    <location>
        <begin position="1033"/>
        <end position="1047"/>
    </location>
</feature>
<dbReference type="SUPFAM" id="SSF50729">
    <property type="entry name" value="PH domain-like"/>
    <property type="match status" value="2"/>
</dbReference>
<dbReference type="Pfam" id="PF01363">
    <property type="entry name" value="FYVE"/>
    <property type="match status" value="1"/>
</dbReference>
<keyword evidence="5 8" id="KW-0863">Zinc-finger</keyword>
<keyword evidence="7" id="KW-0206">Cytoskeleton</keyword>
<dbReference type="KEGG" id="bfo:118416332"/>
<dbReference type="CDD" id="cd13237">
    <property type="entry name" value="PH2_FGD5_FGD6"/>
    <property type="match status" value="1"/>
</dbReference>
<feature type="compositionally biased region" description="Basic and acidic residues" evidence="9">
    <location>
        <begin position="1722"/>
        <end position="1732"/>
    </location>
</feature>
<feature type="region of interest" description="Disordered" evidence="9">
    <location>
        <begin position="304"/>
        <end position="496"/>
    </location>
</feature>
<feature type="compositionally biased region" description="Acidic residues" evidence="9">
    <location>
        <begin position="1265"/>
        <end position="1283"/>
    </location>
</feature>
<evidence type="ECO:0000256" key="3">
    <source>
        <dbReference type="ARBA" id="ARBA00022658"/>
    </source>
</evidence>
<dbReference type="SUPFAM" id="SSF48065">
    <property type="entry name" value="DBL homology domain (DH-domain)"/>
    <property type="match status" value="1"/>
</dbReference>
<feature type="compositionally biased region" description="Basic and acidic residues" evidence="9">
    <location>
        <begin position="949"/>
        <end position="971"/>
    </location>
</feature>
<feature type="compositionally biased region" description="Low complexity" evidence="9">
    <location>
        <begin position="140"/>
        <end position="154"/>
    </location>
</feature>
<name>A0A9J7MSK2_BRAFL</name>
<dbReference type="GO" id="GO:0008270">
    <property type="term" value="F:zinc ion binding"/>
    <property type="evidence" value="ECO:0007669"/>
    <property type="project" value="UniProtKB-KW"/>
</dbReference>
<evidence type="ECO:0000256" key="4">
    <source>
        <dbReference type="ARBA" id="ARBA00022723"/>
    </source>
</evidence>
<feature type="compositionally biased region" description="Basic and acidic residues" evidence="9">
    <location>
        <begin position="321"/>
        <end position="332"/>
    </location>
</feature>
<feature type="compositionally biased region" description="Low complexity" evidence="9">
    <location>
        <begin position="1239"/>
        <end position="1259"/>
    </location>
</feature>
<dbReference type="CDD" id="cd00160">
    <property type="entry name" value="RhoGEF"/>
    <property type="match status" value="1"/>
</dbReference>
<dbReference type="Gene3D" id="3.30.40.10">
    <property type="entry name" value="Zinc/RING finger domain, C3HC4 (zinc finger)"/>
    <property type="match status" value="1"/>
</dbReference>
<feature type="compositionally biased region" description="Acidic residues" evidence="9">
    <location>
        <begin position="991"/>
        <end position="1001"/>
    </location>
</feature>
<dbReference type="InterPro" id="IPR000219">
    <property type="entry name" value="DH_dom"/>
</dbReference>
<feature type="compositionally biased region" description="Basic and acidic residues" evidence="9">
    <location>
        <begin position="545"/>
        <end position="570"/>
    </location>
</feature>
<keyword evidence="13" id="KW-1185">Reference proteome</keyword>
<evidence type="ECO:0000313" key="13">
    <source>
        <dbReference type="Proteomes" id="UP000001554"/>
    </source>
</evidence>
<feature type="compositionally biased region" description="Polar residues" evidence="9">
    <location>
        <begin position="40"/>
        <end position="62"/>
    </location>
</feature>
<dbReference type="GO" id="GO:0005085">
    <property type="term" value="F:guanyl-nucleotide exchange factor activity"/>
    <property type="evidence" value="ECO:0000318"/>
    <property type="project" value="GO_Central"/>
</dbReference>
<dbReference type="InterPro" id="IPR011993">
    <property type="entry name" value="PH-like_dom_sf"/>
</dbReference>
<dbReference type="InterPro" id="IPR051092">
    <property type="entry name" value="FYVE_RhoGEF_PH"/>
</dbReference>
<dbReference type="PROSITE" id="PS50178">
    <property type="entry name" value="ZF_FYVE"/>
    <property type="match status" value="1"/>
</dbReference>
<feature type="compositionally biased region" description="Pro residues" evidence="9">
    <location>
        <begin position="1171"/>
        <end position="1181"/>
    </location>
</feature>
<dbReference type="Pfam" id="PF00621">
    <property type="entry name" value="RhoGEF"/>
    <property type="match status" value="1"/>
</dbReference>
<feature type="domain" description="PH" evidence="10">
    <location>
        <begin position="1516"/>
        <end position="1609"/>
    </location>
</feature>
<evidence type="ECO:0000313" key="14">
    <source>
        <dbReference type="RefSeq" id="XP_035677314.1"/>
    </source>
</evidence>
<dbReference type="PROSITE" id="PS50003">
    <property type="entry name" value="PH_DOMAIN"/>
    <property type="match status" value="2"/>
</dbReference>
<protein>
    <submittedName>
        <fullName evidence="14">Protein piccolo-like</fullName>
    </submittedName>
</protein>
<sequence length="1872" mass="206222">MNSGVSPRRPPLAPKPQVPRKPAVAAVKPQPHPKPKPVTDISTKPSPITAISTKPEVTTPTHSPHKQLEPVKSTVSESEERPCEVLPALQAGSTCTVPPNEKSSVLPTDSNVDQIQRVDAEKHGKEAFDVNSDQQKVLPTSGDSDTHTTFSSTSAECMTNSERIQEPSTETTAQQPQFPTKMSQPPVPKPRRISSELPVAANSEDENNALQQLENAIDTWEAGLSSEEEEEKDDGGVLESKDKDTVEQVVTMTTAEGTDLGETCDSPKDTVTSGDVTNHVADGTEGRLDADVANLSVENVASGANVLPQEQVAEFNSSQEKNPHREDGDRTVELSQPGMQDQENADLIAPPRKKKSKFVSPTKPPPPPPPSKKPSTVPNDPSPPGKLTFVPGSSLDDQEKQTHKAHVSKKQGPHLFSPHDAGDFKANSRRRLNKPRAPPCPLKRRSRSLNSLLDKAEAEKIFHSDSAENLAPSDRGPPPAVPYKPQRLRSVDTPSVNPARATLIARSRSFDSLDDVTPTRTDFKKSVQERPRPVPAPRRLVKAVDVVKEEGDKDIKDTAEVKPKEREGSKMVRPPRRPPPPPFLKQKAVSAGNVLASSTPGESKALESIPSVQTPPKPAVQKSTSVDSMSDREHPTPVDRTKLKTAPRPDSSEEVFLPNSSELESTPVQGSAKKGAKKPHFSSTIASGIRSFFEKTPNKNKDADSKRTDKPVLHIPPPPASPPEDEEDTEKKEGTIPEGSRVESPAIKPARPSRKAPAPPRPPPIAAPASAGTSESGITTPAATSESTAENKSPSKERSSGAVTPDEPSKERSSSSSGVTPDKPSKERSPSLPAPFENIKEKLTMRRSSPNQDSTLSSEPKRESFIMRKLSRSKSKGEEDRKKVVPKSTFYIPPPTEETASEADTENAQSSPSQHRIPPPTSPPPKPPSAALKPTVSKTPSRPPPPAKKLFEESRKDGVRTSIEDVSKDSSARNSSSYVDMNISGGSAEDLGPEVDAEYMDMDTSVKADSSDNLYQNDKADSTDNLYMNQEGDLYKNETAGDKNDDKTDSDDYEEMGAASPKREEKQEEEQEEAEDHYYSMPKERPEQQEEKTDHTYDYADPQHTDDSSDYAEPEPYANPTVPNTNDHEYHEPVLPPDKVPEKDKTTHYYSPVADDTQTQTKVTPKKSKPPRPPPPKPTTAPAPLKLSATPPPKPPRSPGCVGFPEDRPPAPLPRQSSELLSPEEEGDQKVCTDQARLSGVSEASSNSQVSSEESGSAGAREEAESSEEEEEESSSDEEEGQEEEGKADIPPALKGDKAFYIAREIMSSEEVFVDVLKLLNEDFRSAVDTASEAPGQAIIEETSMTQILMYLPQLQQFNESLLKDFKERVENWEQDPRIADVIVKKGPYLKLYTTYIRDFEKATSALDEACRRLPKFAATVKEFQMSPRCANLAVKHYMLKPIQRIPQYKMLLDDYLKHLTEESPDYKDTKVALSIVSEVADHANEGMKQGDNFEKLLRIQHSLIGQHEIVKPGRKLLKEGMLKKLSRKEMQPRMFFLMSDALLYCTPIQGGMYKLNNLLQLAGMKVMKPVQDFLNELSIISVQRSFTLSASSSEERDDWMQALTDAIRDNAAKRSTFDEFVRHVDAVPGDKSNSLVLGYKAPVWIPDSRVTMCMGCTCDFTVTWRRHHCRACGKVVCGTCSANRAPLQYLDYKAVRVCEECYERLSKEFQANDNGSSAGDSPDKANPDKQRGGFRLSRATIQARFKSFKKTARKAKKSIPSVLKEVTANNLNSDMSGYLQRKTKREGWRKLWFVLKDKVLYTYKASEDVAALESLPLLGFTVTTFTEAQEDTPPDLIFKLAHQGRPDVYFRSDDKAASKKWVAAMMNATVL</sequence>
<dbReference type="SMART" id="SM00233">
    <property type="entry name" value="PH"/>
    <property type="match status" value="2"/>
</dbReference>
<feature type="compositionally biased region" description="Polar residues" evidence="9">
    <location>
        <begin position="846"/>
        <end position="858"/>
    </location>
</feature>
<dbReference type="InterPro" id="IPR013083">
    <property type="entry name" value="Znf_RING/FYVE/PHD"/>
</dbReference>
<proteinExistence type="predicted"/>
<dbReference type="Gene3D" id="2.30.29.30">
    <property type="entry name" value="Pleckstrin-homology domain (PH domain)/Phosphotyrosine-binding domain (PTB)"/>
    <property type="match status" value="2"/>
</dbReference>
<dbReference type="InterPro" id="IPR001849">
    <property type="entry name" value="PH_domain"/>
</dbReference>
<evidence type="ECO:0000256" key="5">
    <source>
        <dbReference type="ARBA" id="ARBA00022771"/>
    </source>
</evidence>
<feature type="region of interest" description="Disordered" evidence="9">
    <location>
        <begin position="1713"/>
        <end position="1733"/>
    </location>
</feature>
<evidence type="ECO:0000259" key="10">
    <source>
        <dbReference type="PROSITE" id="PS50003"/>
    </source>
</evidence>
<keyword evidence="6" id="KW-0862">Zinc</keyword>
<feature type="domain" description="DH" evidence="11">
    <location>
        <begin position="1298"/>
        <end position="1487"/>
    </location>
</feature>
<dbReference type="RefSeq" id="XP_035677314.1">
    <property type="nucleotide sequence ID" value="XM_035821421.1"/>
</dbReference>
<feature type="compositionally biased region" description="Basic and acidic residues" evidence="9">
    <location>
        <begin position="1076"/>
        <end position="1107"/>
    </location>
</feature>
<dbReference type="CDD" id="cd15743">
    <property type="entry name" value="FYVE_FGD6"/>
    <property type="match status" value="1"/>
</dbReference>
<feature type="compositionally biased region" description="Pro residues" evidence="9">
    <location>
        <begin position="757"/>
        <end position="766"/>
    </location>
</feature>
<keyword evidence="2" id="KW-0963">Cytoplasm</keyword>
<evidence type="ECO:0000256" key="9">
    <source>
        <dbReference type="SAM" id="MobiDB-lite"/>
    </source>
</evidence>
<dbReference type="PANTHER" id="PTHR12673">
    <property type="entry name" value="FACIOGENITAL DYSPLASIA PROTEIN"/>
    <property type="match status" value="1"/>
</dbReference>
<feature type="compositionally biased region" description="Polar residues" evidence="9">
    <location>
        <begin position="333"/>
        <end position="342"/>
    </location>
</feature>
<feature type="compositionally biased region" description="Low complexity" evidence="9">
    <location>
        <begin position="779"/>
        <end position="790"/>
    </location>
</feature>
<feature type="region of interest" description="Disordered" evidence="9">
    <location>
        <begin position="217"/>
        <end position="286"/>
    </location>
</feature>
<dbReference type="InterPro" id="IPR017455">
    <property type="entry name" value="Znf_FYVE-rel"/>
</dbReference>
<dbReference type="PANTHER" id="PTHR12673:SF267">
    <property type="entry name" value="PROTEIN CBG10230"/>
    <property type="match status" value="1"/>
</dbReference>
<dbReference type="GeneID" id="118416332"/>
<comment type="subcellular location">
    <subcellularLocation>
        <location evidence="1">Cytoplasm</location>
        <location evidence="1">Cytoskeleton</location>
    </subcellularLocation>
</comment>
<evidence type="ECO:0000256" key="8">
    <source>
        <dbReference type="PROSITE-ProRule" id="PRU00091"/>
    </source>
</evidence>
<evidence type="ECO:0000259" key="12">
    <source>
        <dbReference type="PROSITE" id="PS50178"/>
    </source>
</evidence>
<dbReference type="Pfam" id="PF00169">
    <property type="entry name" value="PH"/>
    <property type="match status" value="2"/>
</dbReference>
<feature type="compositionally biased region" description="Polar residues" evidence="9">
    <location>
        <begin position="658"/>
        <end position="669"/>
    </location>
</feature>
<feature type="compositionally biased region" description="Low complexity" evidence="9">
    <location>
        <begin position="20"/>
        <end position="29"/>
    </location>
</feature>
<feature type="compositionally biased region" description="Basic and acidic residues" evidence="9">
    <location>
        <begin position="692"/>
        <end position="712"/>
    </location>
</feature>
<feature type="compositionally biased region" description="Basic residues" evidence="9">
    <location>
        <begin position="403"/>
        <end position="412"/>
    </location>
</feature>
<dbReference type="InterPro" id="IPR000306">
    <property type="entry name" value="Znf_FYVE"/>
</dbReference>
<dbReference type="CDD" id="cd13389">
    <property type="entry name" value="PH1_FGD5_FGD6"/>
    <property type="match status" value="1"/>
</dbReference>
<evidence type="ECO:0000256" key="1">
    <source>
        <dbReference type="ARBA" id="ARBA00004245"/>
    </source>
</evidence>